<reference evidence="5 6" key="1">
    <citation type="submission" date="2019-05" db="EMBL/GenBank/DDBJ databases">
        <title>We sequenced the genome of Paenibacillus hemerocallicola KCTC 33185 for further insight into its adaptation and study the phylogeny of Paenibacillus.</title>
        <authorList>
            <person name="Narsing Rao M.P."/>
        </authorList>
    </citation>
    <scope>NUCLEOTIDE SEQUENCE [LARGE SCALE GENOMIC DNA]</scope>
    <source>
        <strain evidence="5 6">KCTC 33185</strain>
    </source>
</reference>
<dbReference type="EMBL" id="VDCQ01000014">
    <property type="protein sequence ID" value="TNJ65930.1"/>
    <property type="molecule type" value="Genomic_DNA"/>
</dbReference>
<keyword evidence="3" id="KW-0804">Transcription</keyword>
<dbReference type="Pfam" id="PF12833">
    <property type="entry name" value="HTH_18"/>
    <property type="match status" value="1"/>
</dbReference>
<feature type="domain" description="HTH araC/xylS-type" evidence="4">
    <location>
        <begin position="49"/>
        <end position="138"/>
    </location>
</feature>
<dbReference type="InterPro" id="IPR009057">
    <property type="entry name" value="Homeodomain-like_sf"/>
</dbReference>
<proteinExistence type="predicted"/>
<keyword evidence="2" id="KW-0238">DNA-binding</keyword>
<dbReference type="Proteomes" id="UP000307943">
    <property type="component" value="Unassembled WGS sequence"/>
</dbReference>
<protein>
    <submittedName>
        <fullName evidence="5">Helix-turn-helix transcriptional regulator</fullName>
    </submittedName>
</protein>
<name>A0A5C4TBF7_9BACL</name>
<organism evidence="5 6">
    <name type="scientific">Paenibacillus hemerocallicola</name>
    <dbReference type="NCBI Taxonomy" id="1172614"/>
    <lineage>
        <taxon>Bacteria</taxon>
        <taxon>Bacillati</taxon>
        <taxon>Bacillota</taxon>
        <taxon>Bacilli</taxon>
        <taxon>Bacillales</taxon>
        <taxon>Paenibacillaceae</taxon>
        <taxon>Paenibacillus</taxon>
    </lineage>
</organism>
<dbReference type="PANTHER" id="PTHR43280:SF2">
    <property type="entry name" value="HTH-TYPE TRANSCRIPTIONAL REGULATOR EXSA"/>
    <property type="match status" value="1"/>
</dbReference>
<dbReference type="Gene3D" id="1.10.10.60">
    <property type="entry name" value="Homeodomain-like"/>
    <property type="match status" value="2"/>
</dbReference>
<comment type="caution">
    <text evidence="5">The sequence shown here is derived from an EMBL/GenBank/DDBJ whole genome shotgun (WGS) entry which is preliminary data.</text>
</comment>
<dbReference type="SMART" id="SM00342">
    <property type="entry name" value="HTH_ARAC"/>
    <property type="match status" value="1"/>
</dbReference>
<dbReference type="OrthoDB" id="625043at2"/>
<dbReference type="RefSeq" id="WP_139602471.1">
    <property type="nucleotide sequence ID" value="NZ_VDCQ01000014.1"/>
</dbReference>
<dbReference type="AlphaFoldDB" id="A0A5C4TBF7"/>
<evidence type="ECO:0000313" key="6">
    <source>
        <dbReference type="Proteomes" id="UP000307943"/>
    </source>
</evidence>
<accession>A0A5C4TBF7</accession>
<evidence type="ECO:0000259" key="4">
    <source>
        <dbReference type="PROSITE" id="PS01124"/>
    </source>
</evidence>
<sequence>MSLFDELYMAYSIKNAGYKLKCQSRIMDIFHLLIRETDFAGKPFSPKIEKVLGFMAEHRNVSHSVEELSRIAGLSPSHFRSLFKQTTGLSVNDYQIRSRLDQAKELLIGSDCNVTEAALAAGFTDIYYFSRLFKKKRA</sequence>
<dbReference type="PANTHER" id="PTHR43280">
    <property type="entry name" value="ARAC-FAMILY TRANSCRIPTIONAL REGULATOR"/>
    <property type="match status" value="1"/>
</dbReference>
<keyword evidence="1" id="KW-0805">Transcription regulation</keyword>
<evidence type="ECO:0000256" key="3">
    <source>
        <dbReference type="ARBA" id="ARBA00023163"/>
    </source>
</evidence>
<evidence type="ECO:0000256" key="2">
    <source>
        <dbReference type="ARBA" id="ARBA00023125"/>
    </source>
</evidence>
<dbReference type="PROSITE" id="PS01124">
    <property type="entry name" value="HTH_ARAC_FAMILY_2"/>
    <property type="match status" value="1"/>
</dbReference>
<evidence type="ECO:0000313" key="5">
    <source>
        <dbReference type="EMBL" id="TNJ65930.1"/>
    </source>
</evidence>
<dbReference type="GO" id="GO:0043565">
    <property type="term" value="F:sequence-specific DNA binding"/>
    <property type="evidence" value="ECO:0007669"/>
    <property type="project" value="InterPro"/>
</dbReference>
<gene>
    <name evidence="5" type="ORF">FE784_12170</name>
</gene>
<evidence type="ECO:0000256" key="1">
    <source>
        <dbReference type="ARBA" id="ARBA00023015"/>
    </source>
</evidence>
<dbReference type="SUPFAM" id="SSF46689">
    <property type="entry name" value="Homeodomain-like"/>
    <property type="match status" value="2"/>
</dbReference>
<dbReference type="InterPro" id="IPR018060">
    <property type="entry name" value="HTH_AraC"/>
</dbReference>
<keyword evidence="6" id="KW-1185">Reference proteome</keyword>
<dbReference type="GO" id="GO:0003700">
    <property type="term" value="F:DNA-binding transcription factor activity"/>
    <property type="evidence" value="ECO:0007669"/>
    <property type="project" value="InterPro"/>
</dbReference>